<evidence type="ECO:0000313" key="2">
    <source>
        <dbReference type="Proteomes" id="UP000630086"/>
    </source>
</evidence>
<comment type="caution">
    <text evidence="1">The sequence shown here is derived from an EMBL/GenBank/DDBJ whole genome shotgun (WGS) entry which is preliminary data.</text>
</comment>
<sequence length="44" mass="5458">MNRKYNYRKLKPKEYNSLKRVINDTYQAAAFYNNTFINKKVTFY</sequence>
<dbReference type="EMBL" id="BLYV01000108">
    <property type="protein sequence ID" value="GFP12642.1"/>
    <property type="molecule type" value="Genomic_DNA"/>
</dbReference>
<evidence type="ECO:0008006" key="3">
    <source>
        <dbReference type="Google" id="ProtNLM"/>
    </source>
</evidence>
<gene>
    <name evidence="1" type="ORF">LHEJCM1062_05140</name>
</gene>
<dbReference type="AlphaFoldDB" id="A0AAV4E4X9"/>
<dbReference type="RefSeq" id="WP_003629443.1">
    <property type="nucleotide sequence ID" value="NZ_AP023028.1"/>
</dbReference>
<protein>
    <recommendedName>
        <fullName evidence="3">Transposase</fullName>
    </recommendedName>
</protein>
<name>A0AAV4E4X9_LACHE</name>
<reference evidence="1" key="1">
    <citation type="submission" date="2020-07" db="EMBL/GenBank/DDBJ databases">
        <title>Draft genome sequence of Lactobacillus helveticus strain JCM 1062.</title>
        <authorList>
            <person name="Endo A."/>
            <person name="Maeno S."/>
            <person name="Kido Y."/>
        </authorList>
    </citation>
    <scope>NUCLEOTIDE SEQUENCE</scope>
    <source>
        <strain evidence="1">JCM 1062</strain>
    </source>
</reference>
<evidence type="ECO:0000313" key="1">
    <source>
        <dbReference type="EMBL" id="GFP12642.1"/>
    </source>
</evidence>
<dbReference type="Proteomes" id="UP000630086">
    <property type="component" value="Unassembled WGS sequence"/>
</dbReference>
<accession>A0AAV4E4X9</accession>
<proteinExistence type="predicted"/>
<organism evidence="1 2">
    <name type="scientific">Lactobacillus helveticus</name>
    <name type="common">Lactobacillus suntoryeus</name>
    <dbReference type="NCBI Taxonomy" id="1587"/>
    <lineage>
        <taxon>Bacteria</taxon>
        <taxon>Bacillati</taxon>
        <taxon>Bacillota</taxon>
        <taxon>Bacilli</taxon>
        <taxon>Lactobacillales</taxon>
        <taxon>Lactobacillaceae</taxon>
        <taxon>Lactobacillus</taxon>
    </lineage>
</organism>